<organism evidence="2 3">
    <name type="scientific">Toxocara canis</name>
    <name type="common">Canine roundworm</name>
    <dbReference type="NCBI Taxonomy" id="6265"/>
    <lineage>
        <taxon>Eukaryota</taxon>
        <taxon>Metazoa</taxon>
        <taxon>Ecdysozoa</taxon>
        <taxon>Nematoda</taxon>
        <taxon>Chromadorea</taxon>
        <taxon>Rhabditida</taxon>
        <taxon>Spirurina</taxon>
        <taxon>Ascaridomorpha</taxon>
        <taxon>Ascaridoidea</taxon>
        <taxon>Toxocaridae</taxon>
        <taxon>Toxocara</taxon>
    </lineage>
</organism>
<protein>
    <submittedName>
        <fullName evidence="2">Uncharacterized protein</fullName>
    </submittedName>
</protein>
<name>A0A0B2V4L1_TOXCA</name>
<dbReference type="Proteomes" id="UP000031036">
    <property type="component" value="Unassembled WGS sequence"/>
</dbReference>
<feature type="signal peptide" evidence="1">
    <location>
        <begin position="1"/>
        <end position="16"/>
    </location>
</feature>
<feature type="chain" id="PRO_5002079602" evidence="1">
    <location>
        <begin position="17"/>
        <end position="117"/>
    </location>
</feature>
<feature type="non-terminal residue" evidence="2">
    <location>
        <position position="117"/>
    </location>
</feature>
<dbReference type="AlphaFoldDB" id="A0A0B2V4L1"/>
<reference evidence="2 3" key="1">
    <citation type="submission" date="2014-11" db="EMBL/GenBank/DDBJ databases">
        <title>Genetic blueprint of the zoonotic pathogen Toxocara canis.</title>
        <authorList>
            <person name="Zhu X.-Q."/>
            <person name="Korhonen P.K."/>
            <person name="Cai H."/>
            <person name="Young N.D."/>
            <person name="Nejsum P."/>
            <person name="von Samson-Himmelstjerna G."/>
            <person name="Boag P.R."/>
            <person name="Tan P."/>
            <person name="Li Q."/>
            <person name="Min J."/>
            <person name="Yang Y."/>
            <person name="Wang X."/>
            <person name="Fang X."/>
            <person name="Hall R.S."/>
            <person name="Hofmann A."/>
            <person name="Sternberg P.W."/>
            <person name="Jex A.R."/>
            <person name="Gasser R.B."/>
        </authorList>
    </citation>
    <scope>NUCLEOTIDE SEQUENCE [LARGE SCALE GENOMIC DNA]</scope>
    <source>
        <strain evidence="2">PN_DK_2014</strain>
    </source>
</reference>
<keyword evidence="3" id="KW-1185">Reference proteome</keyword>
<evidence type="ECO:0000256" key="1">
    <source>
        <dbReference type="SAM" id="SignalP"/>
    </source>
</evidence>
<proteinExistence type="predicted"/>
<gene>
    <name evidence="2" type="ORF">Tcan_00842</name>
</gene>
<dbReference type="EMBL" id="JPKZ01002524">
    <property type="protein sequence ID" value="KHN76392.1"/>
    <property type="molecule type" value="Genomic_DNA"/>
</dbReference>
<comment type="caution">
    <text evidence="2">The sequence shown here is derived from an EMBL/GenBank/DDBJ whole genome shotgun (WGS) entry which is preliminary data.</text>
</comment>
<sequence length="117" mass="13131">MLVGLMMLALIAVGPSGPLLERGSITAYIPIVEVQSAPVRLNWVLATQNTPCAEVRERCPRARRSIFEWRSVAVAIEMDCAAEPPWGCVFLVYPRDRFGHCCGCRFVVFGFDCYRSY</sequence>
<evidence type="ECO:0000313" key="2">
    <source>
        <dbReference type="EMBL" id="KHN76392.1"/>
    </source>
</evidence>
<evidence type="ECO:0000313" key="3">
    <source>
        <dbReference type="Proteomes" id="UP000031036"/>
    </source>
</evidence>
<keyword evidence="1" id="KW-0732">Signal</keyword>
<accession>A0A0B2V4L1</accession>